<dbReference type="Proteomes" id="UP000002799">
    <property type="component" value="Chromosome"/>
</dbReference>
<evidence type="ECO:0000256" key="1">
    <source>
        <dbReference type="SAM" id="Coils"/>
    </source>
</evidence>
<name>A0A140PT89_9FUSO</name>
<organism evidence="2">
    <name type="scientific">Fusobacterium animalis 7_1</name>
    <dbReference type="NCBI Taxonomy" id="457405"/>
    <lineage>
        <taxon>Bacteria</taxon>
        <taxon>Fusobacteriati</taxon>
        <taxon>Fusobacteriota</taxon>
        <taxon>Fusobacteriia</taxon>
        <taxon>Fusobacteriales</taxon>
        <taxon>Fusobacteriaceae</taxon>
        <taxon>Fusobacterium</taxon>
    </lineage>
</organism>
<dbReference type="AlphaFoldDB" id="A0A140PT89"/>
<dbReference type="eggNOG" id="ENOG5032RCE">
    <property type="taxonomic scope" value="Bacteria"/>
</dbReference>
<reference evidence="2 3" key="1">
    <citation type="submission" date="2013-11" db="EMBL/GenBank/DDBJ databases">
        <title>The Genome Sequence of Fusobacterium sp. 7_1.</title>
        <authorList>
            <consortium name="The Broad Institute Genome Sequencing Platform"/>
            <person name="Earl A."/>
            <person name="Ward D."/>
            <person name="Feldgarden M."/>
            <person name="Gevers D."/>
            <person name="Strauss J."/>
            <person name="Ambrose C.E."/>
            <person name="Allen-Vercoe E."/>
            <person name="Walker B."/>
            <person name="Young S.K."/>
            <person name="Zeng Q."/>
            <person name="Gargeya S."/>
            <person name="Fitzgerald M."/>
            <person name="Haas B."/>
            <person name="Abouelleil A."/>
            <person name="Alvarado L."/>
            <person name="Arachchi H.M."/>
            <person name="Berlin A.M."/>
            <person name="Chapman S.B."/>
            <person name="Goldberg J."/>
            <person name="Griggs A."/>
            <person name="Gujja S."/>
            <person name="Hansen M."/>
            <person name="Howarth C."/>
            <person name="Imamovic A."/>
            <person name="Larimer J."/>
            <person name="McCowen C."/>
            <person name="Montmayeur A."/>
            <person name="Murphy C."/>
            <person name="Neiman D."/>
            <person name="Pearson M."/>
            <person name="Priest M."/>
            <person name="Roberts A."/>
            <person name="Saif S."/>
            <person name="Shea T."/>
            <person name="Sisk P."/>
            <person name="Sykes S."/>
            <person name="Wortman J."/>
            <person name="Nusbaum C."/>
            <person name="Birren B."/>
        </authorList>
    </citation>
    <scope>NUCLEOTIDE SEQUENCE [LARGE SCALE GENOMIC DNA]</scope>
    <source>
        <strain evidence="2 3">7_1</strain>
    </source>
</reference>
<dbReference type="RefSeq" id="WP_008701437.1">
    <property type="nucleotide sequence ID" value="NZ_AKBT01000001.1"/>
</dbReference>
<evidence type="ECO:0000313" key="2">
    <source>
        <dbReference type="EMBL" id="EEO42696.1"/>
    </source>
</evidence>
<sequence length="194" mass="22846">MEKISITRHALMRYASRVHNANIVSDRTWDIWKKANEKKIQELETNLKIELGRLEYICTASYDKHKKAEFYINKDKMMTYVIVESSLVTCYPINYELDAEGNKAILNILLENLKRAKIAEDNFEDNYFKEKDNLKQEKELIQAEIELLNSKLKKLQEKRAGIESRQLEIIGEQQELRNIIKVAEEKIVRSKLAL</sequence>
<proteinExistence type="predicted"/>
<keyword evidence="1" id="KW-0175">Coiled coil</keyword>
<dbReference type="HOGENOM" id="CLU_1413337_0_0_0"/>
<evidence type="ECO:0000313" key="3">
    <source>
        <dbReference type="Proteomes" id="UP000002799"/>
    </source>
</evidence>
<accession>A0A140PT89</accession>
<protein>
    <submittedName>
        <fullName evidence="2">Uncharacterized protein</fullName>
    </submittedName>
</protein>
<gene>
    <name evidence="2" type="ORF">FSDG_01255</name>
</gene>
<dbReference type="EMBL" id="CP007062">
    <property type="protein sequence ID" value="EEO42696.1"/>
    <property type="molecule type" value="Genomic_DNA"/>
</dbReference>
<dbReference type="KEGG" id="fne:FSDG_01255"/>
<feature type="coiled-coil region" evidence="1">
    <location>
        <begin position="106"/>
        <end position="165"/>
    </location>
</feature>